<dbReference type="Pfam" id="PF07715">
    <property type="entry name" value="Plug"/>
    <property type="match status" value="1"/>
</dbReference>
<dbReference type="PROSITE" id="PS52016">
    <property type="entry name" value="TONB_DEPENDENT_REC_3"/>
    <property type="match status" value="1"/>
</dbReference>
<evidence type="ECO:0000256" key="7">
    <source>
        <dbReference type="PROSITE-ProRule" id="PRU01360"/>
    </source>
</evidence>
<gene>
    <name evidence="10" type="ORF">N7E81_09485</name>
</gene>
<feature type="chain" id="PRO_5045071639" evidence="8">
    <location>
        <begin position="33"/>
        <end position="1043"/>
    </location>
</feature>
<evidence type="ECO:0000256" key="1">
    <source>
        <dbReference type="ARBA" id="ARBA00004571"/>
    </source>
</evidence>
<keyword evidence="8" id="KW-0732">Signal</keyword>
<keyword evidence="3 7" id="KW-1134">Transmembrane beta strand</keyword>
<dbReference type="SUPFAM" id="SSF49464">
    <property type="entry name" value="Carboxypeptidase regulatory domain-like"/>
    <property type="match status" value="1"/>
</dbReference>
<organism evidence="10 11">
    <name type="scientific">Reichenbachiella carrageenanivorans</name>
    <dbReference type="NCBI Taxonomy" id="2979869"/>
    <lineage>
        <taxon>Bacteria</taxon>
        <taxon>Pseudomonadati</taxon>
        <taxon>Bacteroidota</taxon>
        <taxon>Cytophagia</taxon>
        <taxon>Cytophagales</taxon>
        <taxon>Reichenbachiellaceae</taxon>
        <taxon>Reichenbachiella</taxon>
    </lineage>
</organism>
<evidence type="ECO:0000256" key="4">
    <source>
        <dbReference type="ARBA" id="ARBA00022692"/>
    </source>
</evidence>
<dbReference type="RefSeq" id="WP_263053046.1">
    <property type="nucleotide sequence ID" value="NZ_CP106735.1"/>
</dbReference>
<dbReference type="InterPro" id="IPR036942">
    <property type="entry name" value="Beta-barrel_TonB_sf"/>
</dbReference>
<feature type="domain" description="TonB-dependent receptor plug" evidence="9">
    <location>
        <begin position="125"/>
        <end position="236"/>
    </location>
</feature>
<dbReference type="InterPro" id="IPR012910">
    <property type="entry name" value="Plug_dom"/>
</dbReference>
<feature type="signal peptide" evidence="8">
    <location>
        <begin position="1"/>
        <end position="32"/>
    </location>
</feature>
<dbReference type="Gene3D" id="2.60.40.1120">
    <property type="entry name" value="Carboxypeptidase-like, regulatory domain"/>
    <property type="match status" value="1"/>
</dbReference>
<evidence type="ECO:0000256" key="5">
    <source>
        <dbReference type="ARBA" id="ARBA00023136"/>
    </source>
</evidence>
<evidence type="ECO:0000256" key="8">
    <source>
        <dbReference type="SAM" id="SignalP"/>
    </source>
</evidence>
<dbReference type="Pfam" id="PF13715">
    <property type="entry name" value="CarbopepD_reg_2"/>
    <property type="match status" value="1"/>
</dbReference>
<evidence type="ECO:0000256" key="2">
    <source>
        <dbReference type="ARBA" id="ARBA00022448"/>
    </source>
</evidence>
<dbReference type="SUPFAM" id="SSF56935">
    <property type="entry name" value="Porins"/>
    <property type="match status" value="1"/>
</dbReference>
<reference evidence="10" key="1">
    <citation type="submission" date="2022-10" db="EMBL/GenBank/DDBJ databases">
        <title>Comparative genomics and taxonomic characterization of three novel marine species of genus Reichenbachiella exhibiting antioxidant and polysaccharide degradation activities.</title>
        <authorList>
            <person name="Muhammad N."/>
            <person name="Lee Y.-J."/>
            <person name="Ko J."/>
            <person name="Kim S.-G."/>
        </authorList>
    </citation>
    <scope>NUCLEOTIDE SEQUENCE</scope>
    <source>
        <strain evidence="10">Wsw4-B4</strain>
    </source>
</reference>
<keyword evidence="5 7" id="KW-0472">Membrane</keyword>
<name>A0ABY6D5A1_9BACT</name>
<dbReference type="NCBIfam" id="TIGR04057">
    <property type="entry name" value="SusC_RagA_signa"/>
    <property type="match status" value="1"/>
</dbReference>
<evidence type="ECO:0000313" key="10">
    <source>
        <dbReference type="EMBL" id="UXX81322.1"/>
    </source>
</evidence>
<keyword evidence="4 7" id="KW-0812">Transmembrane</keyword>
<dbReference type="InterPro" id="IPR039426">
    <property type="entry name" value="TonB-dep_rcpt-like"/>
</dbReference>
<evidence type="ECO:0000313" key="11">
    <source>
        <dbReference type="Proteomes" id="UP001062165"/>
    </source>
</evidence>
<comment type="subcellular location">
    <subcellularLocation>
        <location evidence="1 7">Cell outer membrane</location>
        <topology evidence="1 7">Multi-pass membrane protein</topology>
    </subcellularLocation>
</comment>
<comment type="similarity">
    <text evidence="7">Belongs to the TonB-dependent receptor family.</text>
</comment>
<keyword evidence="11" id="KW-1185">Reference proteome</keyword>
<dbReference type="NCBIfam" id="TIGR04056">
    <property type="entry name" value="OMP_RagA_SusC"/>
    <property type="match status" value="1"/>
</dbReference>
<dbReference type="EMBL" id="CP106735">
    <property type="protein sequence ID" value="UXX81322.1"/>
    <property type="molecule type" value="Genomic_DNA"/>
</dbReference>
<dbReference type="InterPro" id="IPR037066">
    <property type="entry name" value="Plug_dom_sf"/>
</dbReference>
<evidence type="ECO:0000256" key="3">
    <source>
        <dbReference type="ARBA" id="ARBA00022452"/>
    </source>
</evidence>
<keyword evidence="6 7" id="KW-0998">Cell outer membrane</keyword>
<dbReference type="Proteomes" id="UP001062165">
    <property type="component" value="Chromosome"/>
</dbReference>
<dbReference type="Gene3D" id="2.170.130.10">
    <property type="entry name" value="TonB-dependent receptor, plug domain"/>
    <property type="match status" value="1"/>
</dbReference>
<proteinExistence type="inferred from homology"/>
<dbReference type="Gene3D" id="2.40.170.20">
    <property type="entry name" value="TonB-dependent receptor, beta-barrel domain"/>
    <property type="match status" value="1"/>
</dbReference>
<keyword evidence="2 7" id="KW-0813">Transport</keyword>
<evidence type="ECO:0000259" key="9">
    <source>
        <dbReference type="Pfam" id="PF07715"/>
    </source>
</evidence>
<dbReference type="InterPro" id="IPR023996">
    <property type="entry name" value="TonB-dep_OMP_SusC/RagA"/>
</dbReference>
<evidence type="ECO:0000256" key="6">
    <source>
        <dbReference type="ARBA" id="ARBA00023237"/>
    </source>
</evidence>
<protein>
    <submittedName>
        <fullName evidence="10">SusC/RagA family TonB-linked outer membrane protein</fullName>
    </submittedName>
</protein>
<dbReference type="InterPro" id="IPR008969">
    <property type="entry name" value="CarboxyPept-like_regulatory"/>
</dbReference>
<accession>A0ABY6D5A1</accession>
<sequence>MYTKLRMYCSSQVRRKFYLGLMSLLVSTVAMSQSTVTGVVTGPDGESLPGAAVIAEGTTAGAVTDLEGKYTLAVPEEATNLKISFIGYAAQSVVIGSRTTIDVVLQEDNEMLSEVVVIGYGTQKKSDLTGAIVGVDDQVINERGVTSPMQALQGSIAGVQVGNSTGRLGDGFNVTIRGKNTLTSEDNSSAAAPLYVVNGVVVDNIDFLNPQDIASMDVLKDAASAAIYGSRGSNGVILIQTKGGVNVPSGTTFSVESYYGFKEATRLPEMMSLAKWKEYHTGAYMATTKDYDLLTPEEYYGTKVVSDGSNSVLRRRFDELDGFDWYDAVLQSGTQSNNHISMNHRDGGSSYSLGLGYQNETGNITNESLDKYTIRGSIDQEIGKKFKVGASYSSSLMNNERGNPNAMQDAFRLNPFLSPWAIDANGDEIVGELFNQPGKLLYPDGTRAIDKTSTFNPLLEIANATDNTRQWNNIGNMYLQYQITDWLKVKSSFSTGYKSYRRGKYWGARTDIGSKNGFLPSSELKNFENFNYAWDNQVDVTKTIGSMHTFNFMGLQSIYVDRTESSEMSSLQQPFETGFYNLGSGQQSTYNVSNYFRKSQLASFAMRLNYVLADKYIFTATNRWDGSSLLAEGRKWESFPSISAAWKIGNEAFLKGNAVVSDLKLRASYGTTGNNNIAPYASVNTLDQQTYYDFNGSSANGWVPKNLANKFLTWEKTKEFNLGLDYGFFNHRVTGSIDWYTRTSDELLVEQQLPLETGYPAITANAASVKNTGVEVMLSTVNVQTTKIRWETIFTFGANKNTIESIYGQSENDDVGNNWFIGESIDSHYNYKFDGIWQADEKDLATLYNQTEGQAKVVDVNNDGVIDPTDDRMILGSSDPKWTGGLISRLNVGNFDLNITVYAKHGSLAFSNFHRNFEDVTDRGRQKANIDSWYIPANNVGVPAQASNTYPQPRNGGTYWENELVGYYKDASFVKINNISLGYTLPDALLEKLRLQQFRIYVNVLNPFTFTDYNGWDPEWAEASFGSGRVSTMTTQLGLSLKF</sequence>
<dbReference type="InterPro" id="IPR023997">
    <property type="entry name" value="TonB-dep_OMP_SusC/RagA_CS"/>
</dbReference>